<dbReference type="Proteomes" id="UP001314170">
    <property type="component" value="Unassembled WGS sequence"/>
</dbReference>
<evidence type="ECO:0000256" key="2">
    <source>
        <dbReference type="ARBA" id="ARBA00023242"/>
    </source>
</evidence>
<evidence type="ECO:0000313" key="5">
    <source>
        <dbReference type="Proteomes" id="UP001314170"/>
    </source>
</evidence>
<name>A0AAV1SJ01_9ROSI</name>
<comment type="subcellular location">
    <subcellularLocation>
        <location evidence="1">Nucleus</location>
    </subcellularLocation>
</comment>
<evidence type="ECO:0000259" key="3">
    <source>
        <dbReference type="Pfam" id="PF22754"/>
    </source>
</evidence>
<dbReference type="PANTHER" id="PTHR31945">
    <property type="entry name" value="TRANSCRIPTION FACTOR SCREAM2-RELATED"/>
    <property type="match status" value="1"/>
</dbReference>
<dbReference type="InterPro" id="IPR051358">
    <property type="entry name" value="TF_AMS/ICE1/BHLH6-like"/>
</dbReference>
<dbReference type="GO" id="GO:0003700">
    <property type="term" value="F:DNA-binding transcription factor activity"/>
    <property type="evidence" value="ECO:0007669"/>
    <property type="project" value="TreeGrafter"/>
</dbReference>
<dbReference type="AlphaFoldDB" id="A0AAV1SJ01"/>
<protein>
    <recommendedName>
        <fullName evidence="3">Plant bHLH transcription factor ACT-like domain-containing protein</fullName>
    </recommendedName>
</protein>
<dbReference type="Pfam" id="PF22754">
    <property type="entry name" value="bHLH-TF_ACT-like_plant"/>
    <property type="match status" value="1"/>
</dbReference>
<keyword evidence="5" id="KW-1185">Reference proteome</keyword>
<dbReference type="GO" id="GO:0005634">
    <property type="term" value="C:nucleus"/>
    <property type="evidence" value="ECO:0007669"/>
    <property type="project" value="UniProtKB-SubCell"/>
</dbReference>
<accession>A0AAV1SJ01</accession>
<organism evidence="4 5">
    <name type="scientific">Dovyalis caffra</name>
    <dbReference type="NCBI Taxonomy" id="77055"/>
    <lineage>
        <taxon>Eukaryota</taxon>
        <taxon>Viridiplantae</taxon>
        <taxon>Streptophyta</taxon>
        <taxon>Embryophyta</taxon>
        <taxon>Tracheophyta</taxon>
        <taxon>Spermatophyta</taxon>
        <taxon>Magnoliopsida</taxon>
        <taxon>eudicotyledons</taxon>
        <taxon>Gunneridae</taxon>
        <taxon>Pentapetalae</taxon>
        <taxon>rosids</taxon>
        <taxon>fabids</taxon>
        <taxon>Malpighiales</taxon>
        <taxon>Salicaceae</taxon>
        <taxon>Flacourtieae</taxon>
        <taxon>Dovyalis</taxon>
    </lineage>
</organism>
<feature type="domain" description="Plant bHLH transcription factor ACT-like" evidence="3">
    <location>
        <begin position="117"/>
        <end position="193"/>
    </location>
</feature>
<proteinExistence type="predicted"/>
<comment type="caution">
    <text evidence="4">The sequence shown here is derived from an EMBL/GenBank/DDBJ whole genome shotgun (WGS) entry which is preliminary data.</text>
</comment>
<dbReference type="GO" id="GO:0043565">
    <property type="term" value="F:sequence-specific DNA binding"/>
    <property type="evidence" value="ECO:0007669"/>
    <property type="project" value="TreeGrafter"/>
</dbReference>
<dbReference type="PANTHER" id="PTHR31945:SF27">
    <property type="entry name" value="TRANSCRIPTION FACTOR BHLH35-LIKE PROTEIN"/>
    <property type="match status" value="1"/>
</dbReference>
<sequence>MVLCDHVNPDSTNEKIKRKKFQQLVDKNLMEYIASVPKLRGRCQTEMDKENWMQGWAYNIEISENKVQKKSIIMDALLNIYNLKLKLEAIKGELTNLIALKREYLSLMKQLQLPKKEVKVEKAEKGYLVRVICEKGGDKLVSILEVFEEMSLIVLHARVSCNLYFSMEAIVVAEEQHALHAKSITQAISNAIEKQ</sequence>
<reference evidence="4 5" key="1">
    <citation type="submission" date="2024-01" db="EMBL/GenBank/DDBJ databases">
        <authorList>
            <person name="Waweru B."/>
        </authorList>
    </citation>
    <scope>NUCLEOTIDE SEQUENCE [LARGE SCALE GENOMIC DNA]</scope>
</reference>
<dbReference type="InterPro" id="IPR054502">
    <property type="entry name" value="bHLH-TF_ACT-like_plant"/>
</dbReference>
<keyword evidence="2" id="KW-0539">Nucleus</keyword>
<gene>
    <name evidence="4" type="ORF">DCAF_LOCUS23112</name>
</gene>
<evidence type="ECO:0000313" key="4">
    <source>
        <dbReference type="EMBL" id="CAK7350382.1"/>
    </source>
</evidence>
<evidence type="ECO:0000256" key="1">
    <source>
        <dbReference type="ARBA" id="ARBA00004123"/>
    </source>
</evidence>
<dbReference type="EMBL" id="CAWUPB010001184">
    <property type="protein sequence ID" value="CAK7350382.1"/>
    <property type="molecule type" value="Genomic_DNA"/>
</dbReference>